<keyword evidence="1" id="KW-0732">Signal</keyword>
<evidence type="ECO:0000313" key="2">
    <source>
        <dbReference type="EMBL" id="RUT06795.1"/>
    </source>
</evidence>
<accession>A0A3S1J335</accession>
<dbReference type="OrthoDB" id="512610at2"/>
<feature type="signal peptide" evidence="1">
    <location>
        <begin position="1"/>
        <end position="25"/>
    </location>
</feature>
<keyword evidence="3" id="KW-1185">Reference proteome</keyword>
<evidence type="ECO:0000256" key="1">
    <source>
        <dbReference type="SAM" id="SignalP"/>
    </source>
</evidence>
<dbReference type="AlphaFoldDB" id="A0A3S1J335"/>
<gene>
    <name evidence="2" type="ORF">DSM106972_030520</name>
</gene>
<protein>
    <submittedName>
        <fullName evidence="2">Uncharacterized protein</fullName>
    </submittedName>
</protein>
<reference evidence="2" key="2">
    <citation type="journal article" date="2019" name="Genome Biol. Evol.">
        <title>Day and night: Metabolic profiles and evolutionary relationships of six axenic non-marine cyanobacteria.</title>
        <authorList>
            <person name="Will S.E."/>
            <person name="Henke P."/>
            <person name="Boedeker C."/>
            <person name="Huang S."/>
            <person name="Brinkmann H."/>
            <person name="Rohde M."/>
            <person name="Jarek M."/>
            <person name="Friedl T."/>
            <person name="Seufert S."/>
            <person name="Schumacher M."/>
            <person name="Overmann J."/>
            <person name="Neumann-Schaal M."/>
            <person name="Petersen J."/>
        </authorList>
    </citation>
    <scope>NUCLEOTIDE SEQUENCE [LARGE SCALE GENOMIC DNA]</scope>
    <source>
        <strain evidence="2">PCC 7102</strain>
    </source>
</reference>
<evidence type="ECO:0000313" key="3">
    <source>
        <dbReference type="Proteomes" id="UP000271624"/>
    </source>
</evidence>
<proteinExistence type="predicted"/>
<feature type="chain" id="PRO_5030083077" evidence="1">
    <location>
        <begin position="26"/>
        <end position="134"/>
    </location>
</feature>
<name>A0A3S1J335_9CYAN</name>
<sequence>MLNKSLMIVIVTGVALNMLVPRAFAQNARTLSTDQAPEYNQAGILTTQPATIDSKWGNRIEQTDTFNQSASSISIVREDQCRRIDAQEILNDPGSFFRECPTVEKTQTPELGEKLQYFTVPKLDSGVKLQITDF</sequence>
<organism evidence="2 3">
    <name type="scientific">Dulcicalothrix desertica PCC 7102</name>
    <dbReference type="NCBI Taxonomy" id="232991"/>
    <lineage>
        <taxon>Bacteria</taxon>
        <taxon>Bacillati</taxon>
        <taxon>Cyanobacteriota</taxon>
        <taxon>Cyanophyceae</taxon>
        <taxon>Nostocales</taxon>
        <taxon>Calotrichaceae</taxon>
        <taxon>Dulcicalothrix</taxon>
    </lineage>
</organism>
<dbReference type="EMBL" id="RSCL01000006">
    <property type="protein sequence ID" value="RUT06795.1"/>
    <property type="molecule type" value="Genomic_DNA"/>
</dbReference>
<dbReference type="RefSeq" id="WP_127081552.1">
    <property type="nucleotide sequence ID" value="NZ_RSCL01000006.1"/>
</dbReference>
<dbReference type="Proteomes" id="UP000271624">
    <property type="component" value="Unassembled WGS sequence"/>
</dbReference>
<reference evidence="2" key="1">
    <citation type="submission" date="2018-12" db="EMBL/GenBank/DDBJ databases">
        <authorList>
            <person name="Will S."/>
            <person name="Neumann-Schaal M."/>
            <person name="Henke P."/>
        </authorList>
    </citation>
    <scope>NUCLEOTIDE SEQUENCE</scope>
    <source>
        <strain evidence="2">PCC 7102</strain>
    </source>
</reference>
<comment type="caution">
    <text evidence="2">The sequence shown here is derived from an EMBL/GenBank/DDBJ whole genome shotgun (WGS) entry which is preliminary data.</text>
</comment>